<reference evidence="1" key="1">
    <citation type="submission" date="2025-08" db="UniProtKB">
        <authorList>
            <consortium name="Ensembl"/>
        </authorList>
    </citation>
    <scope>IDENTIFICATION</scope>
</reference>
<dbReference type="Proteomes" id="UP000694621">
    <property type="component" value="Unplaced"/>
</dbReference>
<organism evidence="1 2">
    <name type="scientific">Astyanax mexicanus</name>
    <name type="common">Blind cave fish</name>
    <name type="synonym">Astyanax fasciatus mexicanus</name>
    <dbReference type="NCBI Taxonomy" id="7994"/>
    <lineage>
        <taxon>Eukaryota</taxon>
        <taxon>Metazoa</taxon>
        <taxon>Chordata</taxon>
        <taxon>Craniata</taxon>
        <taxon>Vertebrata</taxon>
        <taxon>Euteleostomi</taxon>
        <taxon>Actinopterygii</taxon>
        <taxon>Neopterygii</taxon>
        <taxon>Teleostei</taxon>
        <taxon>Ostariophysi</taxon>
        <taxon>Characiformes</taxon>
        <taxon>Characoidei</taxon>
        <taxon>Acestrorhamphidae</taxon>
        <taxon>Acestrorhamphinae</taxon>
        <taxon>Astyanax</taxon>
    </lineage>
</organism>
<accession>A0A8B9JB03</accession>
<dbReference type="Ensembl" id="ENSAMXT00005017169.1">
    <property type="protein sequence ID" value="ENSAMXP00005015548.1"/>
    <property type="gene ID" value="ENSAMXG00005008205.1"/>
</dbReference>
<proteinExistence type="predicted"/>
<sequence>CVTFVLLAPVTTTPQPPGPHLPRALVIPFISTPLFPSLCGRAHASSDTCEVSHPFFRAVADESLPEQPVRSEESTAASIMGNNLRKNLVAVLQLVIHSLCKILVCE</sequence>
<evidence type="ECO:0000313" key="2">
    <source>
        <dbReference type="Proteomes" id="UP000694621"/>
    </source>
</evidence>
<name>A0A8B9JB03_ASTMX</name>
<evidence type="ECO:0000313" key="1">
    <source>
        <dbReference type="Ensembl" id="ENSAMXP00005015548.1"/>
    </source>
</evidence>
<protein>
    <submittedName>
        <fullName evidence="1">Uncharacterized protein</fullName>
    </submittedName>
</protein>
<dbReference type="AlphaFoldDB" id="A0A8B9JB03"/>